<comment type="caution">
    <text evidence="9">The sequence shown here is derived from an EMBL/GenBank/DDBJ whole genome shotgun (WGS) entry which is preliminary data.</text>
</comment>
<dbReference type="InterPro" id="IPR052337">
    <property type="entry name" value="SAT4-like"/>
</dbReference>
<comment type="subcellular location">
    <subcellularLocation>
        <location evidence="1">Membrane</location>
        <topology evidence="1">Multi-pass membrane protein</topology>
    </subcellularLocation>
</comment>
<feature type="region of interest" description="Disordered" evidence="6">
    <location>
        <begin position="1"/>
        <end position="25"/>
    </location>
</feature>
<dbReference type="EMBL" id="MU858322">
    <property type="protein sequence ID" value="KAK4207085.1"/>
    <property type="molecule type" value="Genomic_DNA"/>
</dbReference>
<evidence type="ECO:0000313" key="9">
    <source>
        <dbReference type="EMBL" id="KAK4207085.1"/>
    </source>
</evidence>
<dbReference type="PANTHER" id="PTHR33048:SF47">
    <property type="entry name" value="INTEGRAL MEMBRANE PROTEIN-RELATED"/>
    <property type="match status" value="1"/>
</dbReference>
<evidence type="ECO:0000256" key="5">
    <source>
        <dbReference type="ARBA" id="ARBA00038359"/>
    </source>
</evidence>
<dbReference type="PANTHER" id="PTHR33048">
    <property type="entry name" value="PTH11-LIKE INTEGRAL MEMBRANE PROTEIN (AFU_ORTHOLOGUE AFUA_5G11245)"/>
    <property type="match status" value="1"/>
</dbReference>
<dbReference type="GO" id="GO:0016020">
    <property type="term" value="C:membrane"/>
    <property type="evidence" value="ECO:0007669"/>
    <property type="project" value="UniProtKB-SubCell"/>
</dbReference>
<dbReference type="Pfam" id="PF20684">
    <property type="entry name" value="Fung_rhodopsin"/>
    <property type="match status" value="1"/>
</dbReference>
<evidence type="ECO:0000256" key="7">
    <source>
        <dbReference type="SAM" id="Phobius"/>
    </source>
</evidence>
<feature type="transmembrane region" description="Helical" evidence="7">
    <location>
        <begin position="115"/>
        <end position="139"/>
    </location>
</feature>
<proteinExistence type="inferred from homology"/>
<feature type="transmembrane region" description="Helical" evidence="7">
    <location>
        <begin position="37"/>
        <end position="60"/>
    </location>
</feature>
<keyword evidence="4 7" id="KW-0472">Membrane</keyword>
<accession>A0AAN7B3Q6</accession>
<reference evidence="9" key="2">
    <citation type="submission" date="2023-05" db="EMBL/GenBank/DDBJ databases">
        <authorList>
            <consortium name="Lawrence Berkeley National Laboratory"/>
            <person name="Steindorff A."/>
            <person name="Hensen N."/>
            <person name="Bonometti L."/>
            <person name="Westerberg I."/>
            <person name="Brannstrom I.O."/>
            <person name="Guillou S."/>
            <person name="Cros-Aarteil S."/>
            <person name="Calhoun S."/>
            <person name="Haridas S."/>
            <person name="Kuo A."/>
            <person name="Mondo S."/>
            <person name="Pangilinan J."/>
            <person name="Riley R."/>
            <person name="Labutti K."/>
            <person name="Andreopoulos B."/>
            <person name="Lipzen A."/>
            <person name="Chen C."/>
            <person name="Yanf M."/>
            <person name="Daum C."/>
            <person name="Ng V."/>
            <person name="Clum A."/>
            <person name="Ohm R."/>
            <person name="Martin F."/>
            <person name="Silar P."/>
            <person name="Natvig D."/>
            <person name="Lalanne C."/>
            <person name="Gautier V."/>
            <person name="Ament-Velasquez S.L."/>
            <person name="Kruys A."/>
            <person name="Hutchinson M.I."/>
            <person name="Powell A.J."/>
            <person name="Barry K."/>
            <person name="Miller A.N."/>
            <person name="Grigoriev I.V."/>
            <person name="Debuchy R."/>
            <person name="Gladieux P."/>
            <person name="Thoren M.H."/>
            <person name="Johannesson H."/>
        </authorList>
    </citation>
    <scope>NUCLEOTIDE SEQUENCE</scope>
    <source>
        <strain evidence="9">PSN293</strain>
    </source>
</reference>
<evidence type="ECO:0000256" key="3">
    <source>
        <dbReference type="ARBA" id="ARBA00022989"/>
    </source>
</evidence>
<feature type="domain" description="Rhodopsin" evidence="8">
    <location>
        <begin position="56"/>
        <end position="294"/>
    </location>
</feature>
<organism evidence="9 10">
    <name type="scientific">Rhypophila decipiens</name>
    <dbReference type="NCBI Taxonomy" id="261697"/>
    <lineage>
        <taxon>Eukaryota</taxon>
        <taxon>Fungi</taxon>
        <taxon>Dikarya</taxon>
        <taxon>Ascomycota</taxon>
        <taxon>Pezizomycotina</taxon>
        <taxon>Sordariomycetes</taxon>
        <taxon>Sordariomycetidae</taxon>
        <taxon>Sordariales</taxon>
        <taxon>Naviculisporaceae</taxon>
        <taxon>Rhypophila</taxon>
    </lineage>
</organism>
<keyword evidence="2 7" id="KW-0812">Transmembrane</keyword>
<evidence type="ECO:0000256" key="2">
    <source>
        <dbReference type="ARBA" id="ARBA00022692"/>
    </source>
</evidence>
<evidence type="ECO:0000259" key="8">
    <source>
        <dbReference type="Pfam" id="PF20684"/>
    </source>
</evidence>
<protein>
    <recommendedName>
        <fullName evidence="8">Rhodopsin domain-containing protein</fullName>
    </recommendedName>
</protein>
<feature type="transmembrane region" description="Helical" evidence="7">
    <location>
        <begin position="72"/>
        <end position="95"/>
    </location>
</feature>
<evidence type="ECO:0000256" key="4">
    <source>
        <dbReference type="ARBA" id="ARBA00023136"/>
    </source>
</evidence>
<evidence type="ECO:0000256" key="6">
    <source>
        <dbReference type="SAM" id="MobiDB-lite"/>
    </source>
</evidence>
<keyword evidence="3 7" id="KW-1133">Transmembrane helix</keyword>
<reference evidence="9" key="1">
    <citation type="journal article" date="2023" name="Mol. Phylogenet. Evol.">
        <title>Genome-scale phylogeny and comparative genomics of the fungal order Sordariales.</title>
        <authorList>
            <person name="Hensen N."/>
            <person name="Bonometti L."/>
            <person name="Westerberg I."/>
            <person name="Brannstrom I.O."/>
            <person name="Guillou S."/>
            <person name="Cros-Aarteil S."/>
            <person name="Calhoun S."/>
            <person name="Haridas S."/>
            <person name="Kuo A."/>
            <person name="Mondo S."/>
            <person name="Pangilinan J."/>
            <person name="Riley R."/>
            <person name="LaButti K."/>
            <person name="Andreopoulos B."/>
            <person name="Lipzen A."/>
            <person name="Chen C."/>
            <person name="Yan M."/>
            <person name="Daum C."/>
            <person name="Ng V."/>
            <person name="Clum A."/>
            <person name="Steindorff A."/>
            <person name="Ohm R.A."/>
            <person name="Martin F."/>
            <person name="Silar P."/>
            <person name="Natvig D.O."/>
            <person name="Lalanne C."/>
            <person name="Gautier V."/>
            <person name="Ament-Velasquez S.L."/>
            <person name="Kruys A."/>
            <person name="Hutchinson M.I."/>
            <person name="Powell A.J."/>
            <person name="Barry K."/>
            <person name="Miller A.N."/>
            <person name="Grigoriev I.V."/>
            <person name="Debuchy R."/>
            <person name="Gladieux P."/>
            <person name="Hiltunen Thoren M."/>
            <person name="Johannesson H."/>
        </authorList>
    </citation>
    <scope>NUCLEOTIDE SEQUENCE</scope>
    <source>
        <strain evidence="9">PSN293</strain>
    </source>
</reference>
<dbReference type="InterPro" id="IPR049326">
    <property type="entry name" value="Rhodopsin_dom_fungi"/>
</dbReference>
<feature type="transmembrane region" description="Helical" evidence="7">
    <location>
        <begin position="230"/>
        <end position="252"/>
    </location>
</feature>
<evidence type="ECO:0000313" key="10">
    <source>
        <dbReference type="Proteomes" id="UP001301769"/>
    </source>
</evidence>
<keyword evidence="10" id="KW-1185">Reference proteome</keyword>
<comment type="similarity">
    <text evidence="5">Belongs to the SAT4 family.</text>
</comment>
<feature type="transmembrane region" description="Helical" evidence="7">
    <location>
        <begin position="151"/>
        <end position="177"/>
    </location>
</feature>
<name>A0AAN7B3Q6_9PEZI</name>
<dbReference type="Proteomes" id="UP001301769">
    <property type="component" value="Unassembled WGS sequence"/>
</dbReference>
<evidence type="ECO:0000256" key="1">
    <source>
        <dbReference type="ARBA" id="ARBA00004141"/>
    </source>
</evidence>
<sequence>MPDDDAPVLPPPAPPAGTAAGRGPLGMPGGQDRSYQVDIMVCAVITAVIGTVFVALRFYTRRVIINVLGWEDWFMLAAQVFSIAMCAGFIHEANLGHGQHSWLVPTENLGPLNKAGWYTIFFYELSRCFAQISITMLYIRIWNVPWVRRAAYALLAVVVIYNVLIIIMTLTACVPLAAFWDGDLLSRGAYCHHKNLWWAKTYLQIIVDFLIYLLPMPVIVRVRFHPKQKVLLFVLFAMGFFICALSLIRLYILKITETSVDFFFDNVPTALWSCIETNATIVVACNMTLKPLLAKWFPNLVTPRAGDDEQTVTSSNDRLPTIGSGPSRAVLEGRQQQSMFVAGGGGGGGEDEKEKSSSKAVSIQC</sequence>
<feature type="region of interest" description="Disordered" evidence="6">
    <location>
        <begin position="305"/>
        <end position="365"/>
    </location>
</feature>
<dbReference type="AlphaFoldDB" id="A0AAN7B3Q6"/>
<gene>
    <name evidence="9" type="ORF">QBC37DRAFT_434051</name>
</gene>
<feature type="transmembrane region" description="Helical" evidence="7">
    <location>
        <begin position="197"/>
        <end position="218"/>
    </location>
</feature>